<gene>
    <name evidence="2" type="ORF">OXH55_12655</name>
</gene>
<comment type="caution">
    <text evidence="2">The sequence shown here is derived from an EMBL/GenBank/DDBJ whole genome shotgun (WGS) entry which is preliminary data.</text>
</comment>
<organism evidence="2 3">
    <name type="scientific">Clostridium ganghwense</name>
    <dbReference type="NCBI Taxonomy" id="312089"/>
    <lineage>
        <taxon>Bacteria</taxon>
        <taxon>Bacillati</taxon>
        <taxon>Bacillota</taxon>
        <taxon>Clostridia</taxon>
        <taxon>Eubacteriales</taxon>
        <taxon>Clostridiaceae</taxon>
        <taxon>Clostridium</taxon>
    </lineage>
</organism>
<accession>A0ABT4CRE1</accession>
<dbReference type="EMBL" id="JAPQES010000004">
    <property type="protein sequence ID" value="MCY6371493.1"/>
    <property type="molecule type" value="Genomic_DNA"/>
</dbReference>
<dbReference type="Proteomes" id="UP001079657">
    <property type="component" value="Unassembled WGS sequence"/>
</dbReference>
<evidence type="ECO:0000313" key="3">
    <source>
        <dbReference type="Proteomes" id="UP001079657"/>
    </source>
</evidence>
<sequence>MYLLSKKKQTGFIILLILYVILAFVGDSFPLNSFYRSFYRTISYLIYIVFSLVILISPRTILEFSWNSEKKMDIKDIVIYRILGGMGLLYSIYRIIQLW</sequence>
<keyword evidence="1" id="KW-0472">Membrane</keyword>
<keyword evidence="3" id="KW-1185">Reference proteome</keyword>
<evidence type="ECO:0000313" key="2">
    <source>
        <dbReference type="EMBL" id="MCY6371493.1"/>
    </source>
</evidence>
<evidence type="ECO:0008006" key="4">
    <source>
        <dbReference type="Google" id="ProtNLM"/>
    </source>
</evidence>
<evidence type="ECO:0000256" key="1">
    <source>
        <dbReference type="SAM" id="Phobius"/>
    </source>
</evidence>
<name>A0ABT4CRE1_9CLOT</name>
<reference evidence="2" key="1">
    <citation type="submission" date="2022-12" db="EMBL/GenBank/DDBJ databases">
        <authorList>
            <person name="Wang J."/>
        </authorList>
    </citation>
    <scope>NUCLEOTIDE SEQUENCE</scope>
    <source>
        <strain evidence="2">HY-42-06</strain>
    </source>
</reference>
<keyword evidence="1" id="KW-0812">Transmembrane</keyword>
<feature type="transmembrane region" description="Helical" evidence="1">
    <location>
        <begin position="12"/>
        <end position="31"/>
    </location>
</feature>
<keyword evidence="1" id="KW-1133">Transmembrane helix</keyword>
<proteinExistence type="predicted"/>
<feature type="transmembrane region" description="Helical" evidence="1">
    <location>
        <begin position="78"/>
        <end position="96"/>
    </location>
</feature>
<protein>
    <recommendedName>
        <fullName evidence="4">CPBP family intramembrane metalloprotease</fullName>
    </recommendedName>
</protein>
<dbReference type="RefSeq" id="WP_268050354.1">
    <property type="nucleotide sequence ID" value="NZ_JAPQES010000004.1"/>
</dbReference>
<feature type="transmembrane region" description="Helical" evidence="1">
    <location>
        <begin position="37"/>
        <end position="57"/>
    </location>
</feature>